<dbReference type="Gene3D" id="3.75.10.10">
    <property type="entry name" value="L-arginine/glycine Amidinotransferase, Chain A"/>
    <property type="match status" value="1"/>
</dbReference>
<evidence type="ECO:0008006" key="4">
    <source>
        <dbReference type="Google" id="ProtNLM"/>
    </source>
</evidence>
<sequence length="190" mass="21117">MSSVPLPKSLGWYMPAEWAPHTRCWMLWPHRLDVWRKGAAPAREAFSAVIKAIARFEPVVIGVRSEDMHNAKQHLNGLQNVTITKIDSNDAWMRDMGPTFLLKKSQAGGDDELSGVDWQFNAWGGLYSNYAEDNKVASNVLAYCSDTIKQGYVAPFVMEGGSFHVDGEPQGHLCCALTYVNVLHLHGMPA</sequence>
<name>A0A250XBF8_9CHLO</name>
<reference evidence="2 3" key="1">
    <citation type="submission" date="2017-08" db="EMBL/GenBank/DDBJ databases">
        <title>Acidophilic green algal genome provides insights into adaptation to an acidic environment.</title>
        <authorList>
            <person name="Hirooka S."/>
            <person name="Hirose Y."/>
            <person name="Kanesaki Y."/>
            <person name="Higuchi S."/>
            <person name="Fujiwara T."/>
            <person name="Onuma R."/>
            <person name="Era A."/>
            <person name="Ohbayashi R."/>
            <person name="Uzuka A."/>
            <person name="Nozaki H."/>
            <person name="Yoshikawa H."/>
            <person name="Miyagishima S.Y."/>
        </authorList>
    </citation>
    <scope>NUCLEOTIDE SEQUENCE [LARGE SCALE GENOMIC DNA]</scope>
    <source>
        <strain evidence="2 3">NIES-2499</strain>
    </source>
</reference>
<dbReference type="EMBL" id="BEGY01000052">
    <property type="protein sequence ID" value="GAX80423.1"/>
    <property type="molecule type" value="Genomic_DNA"/>
</dbReference>
<dbReference type="Proteomes" id="UP000232323">
    <property type="component" value="Unassembled WGS sequence"/>
</dbReference>
<dbReference type="InterPro" id="IPR007466">
    <property type="entry name" value="Peptidyl-Arg-deiminase_porph"/>
</dbReference>
<comment type="caution">
    <text evidence="2">The sequence shown here is derived from an EMBL/GenBank/DDBJ whole genome shotgun (WGS) entry which is preliminary data.</text>
</comment>
<dbReference type="PANTHER" id="PTHR31377:SF0">
    <property type="entry name" value="AGMATINE DEIMINASE-RELATED"/>
    <property type="match status" value="1"/>
</dbReference>
<organism evidence="2 3">
    <name type="scientific">Chlamydomonas eustigma</name>
    <dbReference type="NCBI Taxonomy" id="1157962"/>
    <lineage>
        <taxon>Eukaryota</taxon>
        <taxon>Viridiplantae</taxon>
        <taxon>Chlorophyta</taxon>
        <taxon>core chlorophytes</taxon>
        <taxon>Chlorophyceae</taxon>
        <taxon>CS clade</taxon>
        <taxon>Chlamydomonadales</taxon>
        <taxon>Chlamydomonadaceae</taxon>
        <taxon>Chlamydomonas</taxon>
    </lineage>
</organism>
<dbReference type="SUPFAM" id="SSF55909">
    <property type="entry name" value="Pentein"/>
    <property type="match status" value="1"/>
</dbReference>
<evidence type="ECO:0000313" key="2">
    <source>
        <dbReference type="EMBL" id="GAX80423.1"/>
    </source>
</evidence>
<dbReference type="OrthoDB" id="544103at2759"/>
<dbReference type="GO" id="GO:0047632">
    <property type="term" value="F:agmatine deiminase activity"/>
    <property type="evidence" value="ECO:0007669"/>
    <property type="project" value="TreeGrafter"/>
</dbReference>
<evidence type="ECO:0000256" key="1">
    <source>
        <dbReference type="ARBA" id="ARBA00022801"/>
    </source>
</evidence>
<evidence type="ECO:0000313" key="3">
    <source>
        <dbReference type="Proteomes" id="UP000232323"/>
    </source>
</evidence>
<dbReference type="GO" id="GO:0004668">
    <property type="term" value="F:protein-arginine deiminase activity"/>
    <property type="evidence" value="ECO:0007669"/>
    <property type="project" value="InterPro"/>
</dbReference>
<dbReference type="PANTHER" id="PTHR31377">
    <property type="entry name" value="AGMATINE DEIMINASE-RELATED"/>
    <property type="match status" value="1"/>
</dbReference>
<dbReference type="AlphaFoldDB" id="A0A250XBF8"/>
<gene>
    <name evidence="2" type="ORF">CEUSTIGMA_g7862.t1</name>
</gene>
<proteinExistence type="predicted"/>
<dbReference type="STRING" id="1157962.A0A250XBF8"/>
<dbReference type="Pfam" id="PF04371">
    <property type="entry name" value="PAD_porph"/>
    <property type="match status" value="1"/>
</dbReference>
<keyword evidence="1" id="KW-0378">Hydrolase</keyword>
<accession>A0A250XBF8</accession>
<dbReference type="GO" id="GO:0009446">
    <property type="term" value="P:putrescine biosynthetic process"/>
    <property type="evidence" value="ECO:0007669"/>
    <property type="project" value="InterPro"/>
</dbReference>
<protein>
    <recommendedName>
        <fullName evidence="4">Agmatine deiminase</fullName>
    </recommendedName>
</protein>
<keyword evidence="3" id="KW-1185">Reference proteome</keyword>